<proteinExistence type="predicted"/>
<dbReference type="Proteomes" id="UP000036367">
    <property type="component" value="Unassembled WGS sequence"/>
</dbReference>
<gene>
    <name evidence="1" type="ORF">RISK_002403</name>
</gene>
<accession>A0A0J1BGX0</accession>
<comment type="caution">
    <text evidence="1">The sequence shown here is derived from an EMBL/GenBank/DDBJ whole genome shotgun (WGS) entry which is preliminary data.</text>
</comment>
<keyword evidence="2" id="KW-1185">Reference proteome</keyword>
<dbReference type="AlphaFoldDB" id="A0A0J1BGX0"/>
<name>A0A0J1BGX0_RHOIS</name>
<evidence type="ECO:0000313" key="1">
    <source>
        <dbReference type="EMBL" id="KLU05771.1"/>
    </source>
</evidence>
<dbReference type="STRING" id="595434.RISK_002403"/>
<evidence type="ECO:0000313" key="2">
    <source>
        <dbReference type="Proteomes" id="UP000036367"/>
    </source>
</evidence>
<protein>
    <submittedName>
        <fullName evidence="1">Uncharacterized protein</fullName>
    </submittedName>
</protein>
<dbReference type="EMBL" id="LECT01000017">
    <property type="protein sequence ID" value="KLU05771.1"/>
    <property type="molecule type" value="Genomic_DNA"/>
</dbReference>
<sequence length="51" mass="5652">MGICHCDRWLGTLTLSAPNSGLNRSFGLELRFRSFLDGSNGRLPAHGFRIC</sequence>
<reference evidence="1" key="1">
    <citation type="submission" date="2015-05" db="EMBL/GenBank/DDBJ databases">
        <title>Permanent draft genome of Rhodopirellula islandicus K833.</title>
        <authorList>
            <person name="Kizina J."/>
            <person name="Richter M."/>
            <person name="Glockner F.O."/>
            <person name="Harder J."/>
        </authorList>
    </citation>
    <scope>NUCLEOTIDE SEQUENCE [LARGE SCALE GENOMIC DNA]</scope>
    <source>
        <strain evidence="1">K833</strain>
    </source>
</reference>
<organism evidence="1 2">
    <name type="scientific">Rhodopirellula islandica</name>
    <dbReference type="NCBI Taxonomy" id="595434"/>
    <lineage>
        <taxon>Bacteria</taxon>
        <taxon>Pseudomonadati</taxon>
        <taxon>Planctomycetota</taxon>
        <taxon>Planctomycetia</taxon>
        <taxon>Pirellulales</taxon>
        <taxon>Pirellulaceae</taxon>
        <taxon>Rhodopirellula</taxon>
    </lineage>
</organism>